<proteinExistence type="predicted"/>
<sequence>MPDISITALHDPVSIVHVPVGAAAAAATKIFWTLDRAVADESEFCNLTSNRIEIALFAPADIVGEEWGPCQEEGVAIKGPWRVFEVASGDDGGGGGNYDSPHLRHVSAPLAEAGISILYQSSYFTDFLLVKSLDFERASAIFRGKGWNCEPILPPSTRRRSFGLCQDTATLANLRSTASAGVDTPADTPPVAEITVLTSPLACIGLSADVEASMSARLRKLLVWPERSVLALQRARGRKADDAADAFERRNRSKRSVPVGCTNRLSLAAGASARAVSRPRPFISYTRTEDGTSIMTEVRVLRAMLSAAERADHGGPGLEGSDSEWSDDEDGGSPVPMTSASEDENRSSHGLTSHTSHTSLPSQPGHSLRVRDSTEIPIHWATPPSTPNSARFPPVGGFTPIVPSASGSLRERRSRTRLLDLEKQRERDYQLEMELEEHELWYGREVPLSRFSTSSYPSRPGHSRTRSDTVSVGMLQHRAFQGGLASVHPRVRRASEGGSRESWALGQEPAPEGVVEEELDSPESENEPGEGKYRGGEDARARMMRCLQLDLRAVGAEYYLDNSGLVMRFSDQLHRGGVRMLYSSTTHTANILVEGRDVVRAERALRPD</sequence>
<dbReference type="AlphaFoldDB" id="A0AAD3U0B2"/>
<dbReference type="SUPFAM" id="SSF55021">
    <property type="entry name" value="ACT-like"/>
    <property type="match status" value="1"/>
</dbReference>
<feature type="domain" description="CASTOR ACT" evidence="2">
    <location>
        <begin position="106"/>
        <end position="141"/>
    </location>
</feature>
<protein>
    <recommendedName>
        <fullName evidence="2">CASTOR ACT domain-containing protein</fullName>
    </recommendedName>
</protein>
<evidence type="ECO:0000313" key="4">
    <source>
        <dbReference type="Proteomes" id="UP001222932"/>
    </source>
</evidence>
<reference evidence="3" key="1">
    <citation type="journal article" date="2023" name="BMC Genomics">
        <title>Chromosome-level genome assemblies of Cutaneotrichosporon spp. (Trichosporonales, Basidiomycota) reveal imbalanced evolution between nucleotide sequences and chromosome synteny.</title>
        <authorList>
            <person name="Kobayashi Y."/>
            <person name="Kayamori A."/>
            <person name="Aoki K."/>
            <person name="Shiwa Y."/>
            <person name="Matsutani M."/>
            <person name="Fujita N."/>
            <person name="Sugita T."/>
            <person name="Iwasaki W."/>
            <person name="Tanaka N."/>
            <person name="Takashima M."/>
        </authorList>
    </citation>
    <scope>NUCLEOTIDE SEQUENCE</scope>
    <source>
        <strain evidence="3">HIS016</strain>
    </source>
</reference>
<dbReference type="InterPro" id="IPR027795">
    <property type="entry name" value="CASTOR_ACT_dom"/>
</dbReference>
<evidence type="ECO:0000256" key="1">
    <source>
        <dbReference type="SAM" id="MobiDB-lite"/>
    </source>
</evidence>
<keyword evidence="4" id="KW-1185">Reference proteome</keyword>
<evidence type="ECO:0000259" key="2">
    <source>
        <dbReference type="Pfam" id="PF13840"/>
    </source>
</evidence>
<organism evidence="3 4">
    <name type="scientific">Cutaneotrichosporon spelunceum</name>
    <dbReference type="NCBI Taxonomy" id="1672016"/>
    <lineage>
        <taxon>Eukaryota</taxon>
        <taxon>Fungi</taxon>
        <taxon>Dikarya</taxon>
        <taxon>Basidiomycota</taxon>
        <taxon>Agaricomycotina</taxon>
        <taxon>Tremellomycetes</taxon>
        <taxon>Trichosporonales</taxon>
        <taxon>Trichosporonaceae</taxon>
        <taxon>Cutaneotrichosporon</taxon>
    </lineage>
</organism>
<feature type="region of interest" description="Disordered" evidence="1">
    <location>
        <begin position="486"/>
        <end position="537"/>
    </location>
</feature>
<dbReference type="Gene3D" id="3.30.2130.10">
    <property type="entry name" value="VC0802-like"/>
    <property type="match status" value="2"/>
</dbReference>
<dbReference type="InterPro" id="IPR051719">
    <property type="entry name" value="CASTOR_mTORC1"/>
</dbReference>
<accession>A0AAD3U0B2</accession>
<reference evidence="3" key="2">
    <citation type="submission" date="2023-06" db="EMBL/GenBank/DDBJ databases">
        <authorList>
            <person name="Kobayashi Y."/>
            <person name="Kayamori A."/>
            <person name="Aoki K."/>
            <person name="Shiwa Y."/>
            <person name="Fujita N."/>
            <person name="Sugita T."/>
            <person name="Iwasaki W."/>
            <person name="Tanaka N."/>
            <person name="Takashima M."/>
        </authorList>
    </citation>
    <scope>NUCLEOTIDE SEQUENCE</scope>
    <source>
        <strain evidence="3">HIS016</strain>
    </source>
</reference>
<dbReference type="InterPro" id="IPR045865">
    <property type="entry name" value="ACT-like_dom_sf"/>
</dbReference>
<feature type="compositionally biased region" description="Acidic residues" evidence="1">
    <location>
        <begin position="321"/>
        <end position="331"/>
    </location>
</feature>
<gene>
    <name evidence="3" type="ORF">CspeluHIS016_0802880</name>
</gene>
<dbReference type="Pfam" id="PF13840">
    <property type="entry name" value="ACT_7"/>
    <property type="match status" value="1"/>
</dbReference>
<dbReference type="GO" id="GO:0006520">
    <property type="term" value="P:amino acid metabolic process"/>
    <property type="evidence" value="ECO:0007669"/>
    <property type="project" value="UniProtKB-ARBA"/>
</dbReference>
<feature type="compositionally biased region" description="Low complexity" evidence="1">
    <location>
        <begin position="348"/>
        <end position="362"/>
    </location>
</feature>
<feature type="compositionally biased region" description="Acidic residues" evidence="1">
    <location>
        <begin position="514"/>
        <end position="528"/>
    </location>
</feature>
<comment type="caution">
    <text evidence="3">The sequence shown here is derived from an EMBL/GenBank/DDBJ whole genome shotgun (WGS) entry which is preliminary data.</text>
</comment>
<dbReference type="PANTHER" id="PTHR31131">
    <property type="entry name" value="CHROMOSOME 1, WHOLE GENOME SHOTGUN SEQUENCE"/>
    <property type="match status" value="1"/>
</dbReference>
<dbReference type="GO" id="GO:0046394">
    <property type="term" value="P:carboxylic acid biosynthetic process"/>
    <property type="evidence" value="ECO:0007669"/>
    <property type="project" value="UniProtKB-ARBA"/>
</dbReference>
<dbReference type="EMBL" id="BTCM01000008">
    <property type="protein sequence ID" value="GMK59682.1"/>
    <property type="molecule type" value="Genomic_DNA"/>
</dbReference>
<dbReference type="Proteomes" id="UP001222932">
    <property type="component" value="Unassembled WGS sequence"/>
</dbReference>
<evidence type="ECO:0000313" key="3">
    <source>
        <dbReference type="EMBL" id="GMK59682.1"/>
    </source>
</evidence>
<feature type="region of interest" description="Disordered" evidence="1">
    <location>
        <begin position="310"/>
        <end position="369"/>
    </location>
</feature>
<name>A0AAD3U0B2_9TREE</name>
<dbReference type="PANTHER" id="PTHR31131:SF6">
    <property type="entry name" value="CASTOR ACT DOMAIN-CONTAINING PROTEIN"/>
    <property type="match status" value="1"/>
</dbReference>